<feature type="region of interest" description="Disordered" evidence="1">
    <location>
        <begin position="831"/>
        <end position="875"/>
    </location>
</feature>
<sequence>MATGFFGNWRKHPIPNPSHADQHTPEKRTTQTDRHVDQNADVEATDTEKSTSPPDTHGSPTVEALRLAVESSQRPYLLTSHPPIPGFLSQAYANAGVEPGTSETVALAARNRQLLAIRGSVSKMIRKEIKAASSLTAGNIQTKPSDLIDRIEERLYGNRDALPLGSHDALEQFSDVLAAAIETMLVPKIPSDTSQGSGSSASARERETKNNPTVMEIKTRSLSAIAHLLSLWPDLASRLSPFYARTSNINPSSSHLGDQTPTLPRSFITSSTLSNEVRLVFWQAVLLTIPPSPSETAKITSEWTEFARDGVDGLALALLSSSSSDAPTTTTTTATPSHLFSSHTVRSTIRRVFFHTCFHFISTRPHLSHLASSYAFLHLLESLVAFFYYRTNLLVYGDSRAARRRVLDRRFEAAQKDLERFAGALATAIVPLLLATRHLDPNPTPTRGIGIRSDSAAAARPIIPAPAPVPPHVTKAAEPDAVPPHRPAIHIPLSDSSSLARSVPVVAVANALFACLPTSFSVLAESTVRDPARAYAYAVGVGGGLGAPPGVNEHEQVVDRTHRAIQELRPDVSDALERETTGRDMPVRSVIERMMDGGAGAVNEADVNPDGSTASFTNSNSRTHTHAPSLPVSFLCDLPEPLLLWSFDQIIDAVAPQNNSSDRIKDPQWRLTAVLVALLASVIVERWSLVVESRVVENRDDLIAIFLPSTAGVRIAVSSTMSLSSLQFTYTHFLRHLVTVPPSSKAAQPVTFPKAWTVDPAEARRKSVLEREAKERRRRDAQRRWASEAQEDDDEERRWAMERPGVKKFRQVAYVVGKQASIIRWWKAHVKPSAPPPISRKPLQSDEDLSDASDVEVRPDGGSVRRRKKGEIPPTYPDFVTRLSALKPPRNGVGAASIDWDSETIRLPNSVPRTAVHTHNAAKPQRDLTFTPSGEQLLPADSFAETMWRLIAGVESVIGRPTHQGSDAVQDEWARCLDTQSSFAEAQRKAMHDVYGKTSNVAQLLNAIEAETSPNQNEAARTNLRAFIDSEQKKDTKKWKAFVAKVDEHRSSLVSRGHGVKRTGASRQDAFRDLFSTIADGLRESRLMHGNIRVICVTSLHE</sequence>
<organism evidence="2 3">
    <name type="scientific">Gonapodya prolifera (strain JEL478)</name>
    <name type="common">Monoblepharis prolifera</name>
    <dbReference type="NCBI Taxonomy" id="1344416"/>
    <lineage>
        <taxon>Eukaryota</taxon>
        <taxon>Fungi</taxon>
        <taxon>Fungi incertae sedis</taxon>
        <taxon>Chytridiomycota</taxon>
        <taxon>Chytridiomycota incertae sedis</taxon>
        <taxon>Monoblepharidomycetes</taxon>
        <taxon>Monoblepharidales</taxon>
        <taxon>Gonapodyaceae</taxon>
        <taxon>Gonapodya</taxon>
    </lineage>
</organism>
<keyword evidence="3" id="KW-1185">Reference proteome</keyword>
<feature type="compositionally biased region" description="Low complexity" evidence="1">
    <location>
        <begin position="191"/>
        <end position="202"/>
    </location>
</feature>
<feature type="compositionally biased region" description="Acidic residues" evidence="1">
    <location>
        <begin position="845"/>
        <end position="854"/>
    </location>
</feature>
<dbReference type="EMBL" id="KQ965732">
    <property type="protein sequence ID" value="KXS21940.1"/>
    <property type="molecule type" value="Genomic_DNA"/>
</dbReference>
<evidence type="ECO:0000256" key="1">
    <source>
        <dbReference type="SAM" id="MobiDB-lite"/>
    </source>
</evidence>
<feature type="region of interest" description="Disordered" evidence="1">
    <location>
        <begin position="771"/>
        <end position="797"/>
    </location>
</feature>
<feature type="region of interest" description="Disordered" evidence="1">
    <location>
        <begin position="1"/>
        <end position="38"/>
    </location>
</feature>
<proteinExistence type="predicted"/>
<protein>
    <submittedName>
        <fullName evidence="2">Uncharacterized protein</fullName>
    </submittedName>
</protein>
<dbReference type="AlphaFoldDB" id="A0A139AZ08"/>
<dbReference type="Proteomes" id="UP000070544">
    <property type="component" value="Unassembled WGS sequence"/>
</dbReference>
<name>A0A139AZ08_GONPJ</name>
<reference evidence="2 3" key="1">
    <citation type="journal article" date="2015" name="Genome Biol. Evol.">
        <title>Phylogenomic analyses indicate that early fungi evolved digesting cell walls of algal ancestors of land plants.</title>
        <authorList>
            <person name="Chang Y."/>
            <person name="Wang S."/>
            <person name="Sekimoto S."/>
            <person name="Aerts A.L."/>
            <person name="Choi C."/>
            <person name="Clum A."/>
            <person name="LaButti K.M."/>
            <person name="Lindquist E.A."/>
            <person name="Yee Ngan C."/>
            <person name="Ohm R.A."/>
            <person name="Salamov A.A."/>
            <person name="Grigoriev I.V."/>
            <person name="Spatafora J.W."/>
            <person name="Berbee M.L."/>
        </authorList>
    </citation>
    <scope>NUCLEOTIDE SEQUENCE [LARGE SCALE GENOMIC DNA]</scope>
    <source>
        <strain evidence="2 3">JEL478</strain>
    </source>
</reference>
<feature type="region of interest" description="Disordered" evidence="1">
    <location>
        <begin position="189"/>
        <end position="212"/>
    </location>
</feature>
<feature type="compositionally biased region" description="Basic and acidic residues" evidence="1">
    <location>
        <begin position="20"/>
        <end position="38"/>
    </location>
</feature>
<evidence type="ECO:0000313" key="3">
    <source>
        <dbReference type="Proteomes" id="UP000070544"/>
    </source>
</evidence>
<evidence type="ECO:0000313" key="2">
    <source>
        <dbReference type="EMBL" id="KXS21940.1"/>
    </source>
</evidence>
<accession>A0A139AZ08</accession>
<gene>
    <name evidence="2" type="ORF">M427DRAFT_40704</name>
</gene>